<proteinExistence type="predicted"/>
<dbReference type="InterPro" id="IPR036388">
    <property type="entry name" value="WH-like_DNA-bd_sf"/>
</dbReference>
<dbReference type="GO" id="GO:0003677">
    <property type="term" value="F:DNA binding"/>
    <property type="evidence" value="ECO:0007669"/>
    <property type="project" value="UniProtKB-KW"/>
</dbReference>
<dbReference type="SUPFAM" id="SSF46785">
    <property type="entry name" value="Winged helix' DNA-binding domain"/>
    <property type="match status" value="1"/>
</dbReference>
<protein>
    <submittedName>
        <fullName evidence="1">DNA-binding MarR family transcriptional regulator</fullName>
    </submittedName>
</protein>
<keyword evidence="2" id="KW-1185">Reference proteome</keyword>
<name>A0A7W4Z0U9_9ACTN</name>
<dbReference type="InterPro" id="IPR036390">
    <property type="entry name" value="WH_DNA-bd_sf"/>
</dbReference>
<evidence type="ECO:0000313" key="1">
    <source>
        <dbReference type="EMBL" id="MBB3042694.1"/>
    </source>
</evidence>
<dbReference type="Gene3D" id="1.10.10.10">
    <property type="entry name" value="Winged helix-like DNA-binding domain superfamily/Winged helix DNA-binding domain"/>
    <property type="match status" value="1"/>
</dbReference>
<dbReference type="Pfam" id="PF13412">
    <property type="entry name" value="HTH_24"/>
    <property type="match status" value="1"/>
</dbReference>
<keyword evidence="1" id="KW-0238">DNA-binding</keyword>
<reference evidence="1 2" key="1">
    <citation type="submission" date="2020-08" db="EMBL/GenBank/DDBJ databases">
        <title>Sequencing the genomes of 1000 actinobacteria strains.</title>
        <authorList>
            <person name="Klenk H.-P."/>
        </authorList>
    </citation>
    <scope>NUCLEOTIDE SEQUENCE [LARGE SCALE GENOMIC DNA]</scope>
    <source>
        <strain evidence="1 2">DSM 105498</strain>
    </source>
</reference>
<gene>
    <name evidence="1" type="ORF">FHU40_002512</name>
</gene>
<organism evidence="1 2">
    <name type="scientific">Nocardioides soli</name>
    <dbReference type="NCBI Taxonomy" id="1036020"/>
    <lineage>
        <taxon>Bacteria</taxon>
        <taxon>Bacillati</taxon>
        <taxon>Actinomycetota</taxon>
        <taxon>Actinomycetes</taxon>
        <taxon>Propionibacteriales</taxon>
        <taxon>Nocardioidaceae</taxon>
        <taxon>Nocardioides</taxon>
    </lineage>
</organism>
<comment type="caution">
    <text evidence="1">The sequence shown here is derived from an EMBL/GenBank/DDBJ whole genome shotgun (WGS) entry which is preliminary data.</text>
</comment>
<dbReference type="EMBL" id="JACHWR010000002">
    <property type="protein sequence ID" value="MBB3042694.1"/>
    <property type="molecule type" value="Genomic_DNA"/>
</dbReference>
<sequence>MAGKAAPDRAQASLLDDLADELLRFSKRRHAGIEGTELDTSAFKLLWVLADERPRTLRELAEELDLELSTINRQVNAAVRAGLLERFSVPDSPSKPVRRTPAGRRSYEHDSAVHADLLRSVLAEMGATSARELISGLRAFNDAYERRPPRRRRD</sequence>
<accession>A0A7W4Z0U9</accession>
<dbReference type="RefSeq" id="WP_183592638.1">
    <property type="nucleotide sequence ID" value="NZ_JACHWR010000002.1"/>
</dbReference>
<dbReference type="AlphaFoldDB" id="A0A7W4Z0U9"/>
<evidence type="ECO:0000313" key="2">
    <source>
        <dbReference type="Proteomes" id="UP000589626"/>
    </source>
</evidence>
<dbReference type="Proteomes" id="UP000589626">
    <property type="component" value="Unassembled WGS sequence"/>
</dbReference>